<dbReference type="SUPFAM" id="SSF51735">
    <property type="entry name" value="NAD(P)-binding Rossmann-fold domains"/>
    <property type="match status" value="1"/>
</dbReference>
<keyword evidence="2" id="KW-0560">Oxidoreductase</keyword>
<dbReference type="PRINTS" id="PR00080">
    <property type="entry name" value="SDRFAMILY"/>
</dbReference>
<dbReference type="InterPro" id="IPR036291">
    <property type="entry name" value="NAD(P)-bd_dom_sf"/>
</dbReference>
<dbReference type="PANTHER" id="PTHR43639:SF1">
    <property type="entry name" value="SHORT-CHAIN DEHYDROGENASE_REDUCTASE FAMILY PROTEIN"/>
    <property type="match status" value="1"/>
</dbReference>
<proteinExistence type="inferred from homology"/>
<evidence type="ECO:0000313" key="4">
    <source>
        <dbReference type="EMBL" id="UOE36494.1"/>
    </source>
</evidence>
<accession>A0ABY4BCI8</accession>
<protein>
    <submittedName>
        <fullName evidence="4">SDR family oxidoreductase</fullName>
    </submittedName>
</protein>
<sequence>MPPLSGRVAVVTGGAGGIGSAICQALASAGAAVVATYNSDAAKAERLLASLPGTGHATFHAPVNDSARLHELAAFITDKYGRLDVLVNNAGVTTPVPHDDLTGLSDEWIDRIFTTNWRGAFAMIRACQLLLTASGDGLIVNISSVAGQTGIGSNVAYCASKAALDSLTRSLGRALAPAVRVMSVSPGWVLGEYASRADPAYLQAQVDATPLGRLATPADVADAVLALATTLRFTTGTILPVDGGRPLR</sequence>
<evidence type="ECO:0000256" key="1">
    <source>
        <dbReference type="ARBA" id="ARBA00006484"/>
    </source>
</evidence>
<dbReference type="Proteomes" id="UP000831390">
    <property type="component" value="Plasmid unnamed1"/>
</dbReference>
<organism evidence="4 5">
    <name type="scientific">Hymenobacter monticola</name>
    <dbReference type="NCBI Taxonomy" id="1705399"/>
    <lineage>
        <taxon>Bacteria</taxon>
        <taxon>Pseudomonadati</taxon>
        <taxon>Bacteroidota</taxon>
        <taxon>Cytophagia</taxon>
        <taxon>Cytophagales</taxon>
        <taxon>Hymenobacteraceae</taxon>
        <taxon>Hymenobacter</taxon>
    </lineage>
</organism>
<reference evidence="4 5" key="1">
    <citation type="submission" date="2022-03" db="EMBL/GenBank/DDBJ databases">
        <title>Hymenobactersp. isolated from the air.</title>
        <authorList>
            <person name="Won M."/>
            <person name="Kwon S.-W."/>
        </authorList>
    </citation>
    <scope>NUCLEOTIDE SEQUENCE [LARGE SCALE GENOMIC DNA]</scope>
    <source>
        <strain evidence="4 5">KACC 22596</strain>
        <plasmid evidence="4 5">unnamed1</plasmid>
    </source>
</reference>
<dbReference type="Pfam" id="PF13561">
    <property type="entry name" value="adh_short_C2"/>
    <property type="match status" value="1"/>
</dbReference>
<dbReference type="PRINTS" id="PR00081">
    <property type="entry name" value="GDHRDH"/>
</dbReference>
<name>A0ABY4BCI8_9BACT</name>
<evidence type="ECO:0000256" key="2">
    <source>
        <dbReference type="ARBA" id="ARBA00023002"/>
    </source>
</evidence>
<dbReference type="RefSeq" id="WP_243520412.1">
    <property type="nucleotide sequence ID" value="NZ_CP094535.1"/>
</dbReference>
<comment type="similarity">
    <text evidence="1">Belongs to the short-chain dehydrogenases/reductases (SDR) family.</text>
</comment>
<dbReference type="PROSITE" id="PS00061">
    <property type="entry name" value="ADH_SHORT"/>
    <property type="match status" value="1"/>
</dbReference>
<dbReference type="CDD" id="cd05233">
    <property type="entry name" value="SDR_c"/>
    <property type="match status" value="1"/>
</dbReference>
<evidence type="ECO:0000313" key="5">
    <source>
        <dbReference type="Proteomes" id="UP000831390"/>
    </source>
</evidence>
<feature type="domain" description="Ketoreductase" evidence="3">
    <location>
        <begin position="7"/>
        <end position="192"/>
    </location>
</feature>
<dbReference type="InterPro" id="IPR057326">
    <property type="entry name" value="KR_dom"/>
</dbReference>
<dbReference type="EMBL" id="CP094535">
    <property type="protein sequence ID" value="UOE36494.1"/>
    <property type="molecule type" value="Genomic_DNA"/>
</dbReference>
<evidence type="ECO:0000259" key="3">
    <source>
        <dbReference type="SMART" id="SM00822"/>
    </source>
</evidence>
<dbReference type="Gene3D" id="3.40.50.720">
    <property type="entry name" value="NAD(P)-binding Rossmann-like Domain"/>
    <property type="match status" value="1"/>
</dbReference>
<dbReference type="InterPro" id="IPR002347">
    <property type="entry name" value="SDR_fam"/>
</dbReference>
<keyword evidence="5" id="KW-1185">Reference proteome</keyword>
<dbReference type="PANTHER" id="PTHR43639">
    <property type="entry name" value="OXIDOREDUCTASE, SHORT-CHAIN DEHYDROGENASE/REDUCTASE FAMILY (AFU_ORTHOLOGUE AFUA_5G02870)"/>
    <property type="match status" value="1"/>
</dbReference>
<gene>
    <name evidence="4" type="ORF">MTP16_23695</name>
</gene>
<geneLocation type="plasmid" evidence="4 5">
    <name>unnamed1</name>
</geneLocation>
<keyword evidence="4" id="KW-0614">Plasmid</keyword>
<dbReference type="InterPro" id="IPR020904">
    <property type="entry name" value="Sc_DH/Rdtase_CS"/>
</dbReference>
<dbReference type="SMART" id="SM00822">
    <property type="entry name" value="PKS_KR"/>
    <property type="match status" value="1"/>
</dbReference>